<organism evidence="5 6">
    <name type="scientific">Ichthyophthirius multifiliis</name>
    <name type="common">White spot disease agent</name>
    <name type="synonym">Ich</name>
    <dbReference type="NCBI Taxonomy" id="5932"/>
    <lineage>
        <taxon>Eukaryota</taxon>
        <taxon>Sar</taxon>
        <taxon>Alveolata</taxon>
        <taxon>Ciliophora</taxon>
        <taxon>Intramacronucleata</taxon>
        <taxon>Oligohymenophorea</taxon>
        <taxon>Hymenostomatida</taxon>
        <taxon>Ophryoglenina</taxon>
        <taxon>Ichthyophthirius</taxon>
    </lineage>
</organism>
<gene>
    <name evidence="5" type="ORF">IMG5_204490</name>
</gene>
<proteinExistence type="predicted"/>
<dbReference type="GO" id="GO:0004467">
    <property type="term" value="F:long-chain fatty acid-CoA ligase activity"/>
    <property type="evidence" value="ECO:0007669"/>
    <property type="project" value="TreeGrafter"/>
</dbReference>
<dbReference type="GO" id="GO:0005524">
    <property type="term" value="F:ATP binding"/>
    <property type="evidence" value="ECO:0007669"/>
    <property type="project" value="UniProtKB-KW"/>
</dbReference>
<reference evidence="5 6" key="1">
    <citation type="submission" date="2011-07" db="EMBL/GenBank/DDBJ databases">
        <authorList>
            <person name="Coyne R."/>
            <person name="Brami D."/>
            <person name="Johnson J."/>
            <person name="Hostetler J."/>
            <person name="Hannick L."/>
            <person name="Clark T."/>
            <person name="Cassidy-Hanley D."/>
            <person name="Inman J."/>
        </authorList>
    </citation>
    <scope>NUCLEOTIDE SEQUENCE [LARGE SCALE GENOMIC DNA]</scope>
    <source>
        <strain evidence="5 6">G5</strain>
    </source>
</reference>
<dbReference type="Pfam" id="PF00501">
    <property type="entry name" value="AMP-binding"/>
    <property type="match status" value="1"/>
</dbReference>
<evidence type="ECO:0000259" key="4">
    <source>
        <dbReference type="Pfam" id="PF00501"/>
    </source>
</evidence>
<protein>
    <recommendedName>
        <fullName evidence="4">AMP-dependent synthetase/ligase domain-containing protein</fullName>
    </recommendedName>
</protein>
<keyword evidence="3" id="KW-0175">Coiled coil</keyword>
<dbReference type="PANTHER" id="PTHR43272">
    <property type="entry name" value="LONG-CHAIN-FATTY-ACID--COA LIGASE"/>
    <property type="match status" value="1"/>
</dbReference>
<dbReference type="SUPFAM" id="SSF56801">
    <property type="entry name" value="Acetyl-CoA synthetase-like"/>
    <property type="match status" value="1"/>
</dbReference>
<dbReference type="GeneID" id="14902997"/>
<dbReference type="GO" id="GO:0016020">
    <property type="term" value="C:membrane"/>
    <property type="evidence" value="ECO:0007669"/>
    <property type="project" value="TreeGrafter"/>
</dbReference>
<dbReference type="GO" id="GO:0005783">
    <property type="term" value="C:endoplasmic reticulum"/>
    <property type="evidence" value="ECO:0007669"/>
    <property type="project" value="TreeGrafter"/>
</dbReference>
<dbReference type="OMA" id="ISMMDEG"/>
<dbReference type="eggNOG" id="KOG1256">
    <property type="taxonomic scope" value="Eukaryota"/>
</dbReference>
<evidence type="ECO:0000256" key="2">
    <source>
        <dbReference type="ARBA" id="ARBA00022840"/>
    </source>
</evidence>
<dbReference type="Proteomes" id="UP000008983">
    <property type="component" value="Unassembled WGS sequence"/>
</dbReference>
<dbReference type="PANTHER" id="PTHR43272:SF33">
    <property type="entry name" value="AMP-BINDING DOMAIN-CONTAINING PROTEIN-RELATED"/>
    <property type="match status" value="1"/>
</dbReference>
<dbReference type="RefSeq" id="XP_004023821.1">
    <property type="nucleotide sequence ID" value="XM_004023772.1"/>
</dbReference>
<evidence type="ECO:0000313" key="6">
    <source>
        <dbReference type="Proteomes" id="UP000008983"/>
    </source>
</evidence>
<dbReference type="InterPro" id="IPR000873">
    <property type="entry name" value="AMP-dep_synth/lig_dom"/>
</dbReference>
<evidence type="ECO:0000313" key="5">
    <source>
        <dbReference type="EMBL" id="EGR26937.1"/>
    </source>
</evidence>
<keyword evidence="6" id="KW-1185">Reference proteome</keyword>
<dbReference type="InterPro" id="IPR042099">
    <property type="entry name" value="ANL_N_sf"/>
</dbReference>
<dbReference type="InParanoid" id="G0R6G5"/>
<name>G0R6G5_ICHMU</name>
<evidence type="ECO:0000256" key="1">
    <source>
        <dbReference type="ARBA" id="ARBA00022741"/>
    </source>
</evidence>
<dbReference type="EMBL" id="GL984398">
    <property type="protein sequence ID" value="EGR26937.1"/>
    <property type="molecule type" value="Genomic_DNA"/>
</dbReference>
<feature type="domain" description="AMP-dependent synthetase/ligase" evidence="4">
    <location>
        <begin position="108"/>
        <end position="489"/>
    </location>
</feature>
<evidence type="ECO:0000256" key="3">
    <source>
        <dbReference type="SAM" id="Coils"/>
    </source>
</evidence>
<dbReference type="STRING" id="857967.G0R6G5"/>
<keyword evidence="1" id="KW-0547">Nucleotide-binding</keyword>
<accession>G0R6G5</accession>
<dbReference type="OrthoDB" id="1700726at2759"/>
<keyword evidence="2" id="KW-0067">ATP-binding</keyword>
<sequence>MGNYSSKIIIYSKPINEEDKQKIYRRPEFISKSLTCYPDPKIKTMQTLFLQNTQKNYSSQKLLGTKDQKSNKYYWKTYSDCLKFGTFIGSGILNLSLQTCQNQIQIIKSLDLIGIFSNSREECLLLEYASYLYNFTTVLIDESAKQNTLQYILEETNLETIFCSEKQAQVILQCQNVNKLKNLVLFSQQDSQLRELLGESKFNIYTLKQIINSGKKMNIQYQKVQQDDVFTIIYTPGTTGQQKGVMLTHKNILSTITTFENEKINKNDIYISHNTFHIMFERQMQNVIMAYGGRIGFADHSTIETLYNDIKLLKPTIWASSPYHFEQLYDYINNDLNQLGNTKKMIAKKALDDKLEKVKNTGDFQTTIWDRLIFGKYIQSLGGKLRLCGVGAAPINGDILNFLKSVFCIPFAQGYGLFETCGTCFTSYANDPQVNHLGGIRGNFEFKIKKQTQFNLESLLKEKQQYEENAQIIIGELCIRGNGLFIGYYNQPEETQKVIDKEGWFHTGDIIAMCQNGSIQYIDRIVNIFQLKNGQFIFPEMLENLFCKIKEVQEIFIYGDQSNQEIVCVLVPNKQYLIQFATDQNLYHQDNLQLLCNDEKVKQFYLNKIQEQGISLLNLKKYEIPAAIHLQSNSFFTNDCITNTYKIKRNKAKQIYQDVIQGLYSQLKQHKQ</sequence>
<dbReference type="Gene3D" id="3.40.50.12780">
    <property type="entry name" value="N-terminal domain of ligase-like"/>
    <property type="match status" value="1"/>
</dbReference>
<feature type="coiled-coil region" evidence="3">
    <location>
        <begin position="449"/>
        <end position="476"/>
    </location>
</feature>
<dbReference type="AlphaFoldDB" id="G0R6G5"/>